<keyword evidence="4" id="KW-1185">Reference proteome</keyword>
<dbReference type="EMBL" id="GL876972">
    <property type="protein sequence ID" value="KLU88824.1"/>
    <property type="molecule type" value="Genomic_DNA"/>
</dbReference>
<dbReference type="EMBL" id="ADBL01001896">
    <property type="status" value="NOT_ANNOTATED_CDS"/>
    <property type="molecule type" value="Genomic_DNA"/>
</dbReference>
<reference evidence="2" key="1">
    <citation type="submission" date="2010-05" db="EMBL/GenBank/DDBJ databases">
        <title>The Genome Sequence of Magnaporthe poae strain ATCC 64411.</title>
        <authorList>
            <consortium name="The Broad Institute Genome Sequencing Platform"/>
            <consortium name="Broad Institute Genome Sequencing Center for Infectious Disease"/>
            <person name="Ma L.-J."/>
            <person name="Dead R."/>
            <person name="Young S."/>
            <person name="Zeng Q."/>
            <person name="Koehrsen M."/>
            <person name="Alvarado L."/>
            <person name="Berlin A."/>
            <person name="Chapman S.B."/>
            <person name="Chen Z."/>
            <person name="Freedman E."/>
            <person name="Gellesch M."/>
            <person name="Goldberg J."/>
            <person name="Griggs A."/>
            <person name="Gujja S."/>
            <person name="Heilman E.R."/>
            <person name="Heiman D."/>
            <person name="Hepburn T."/>
            <person name="Howarth C."/>
            <person name="Jen D."/>
            <person name="Larson L."/>
            <person name="Mehta T."/>
            <person name="Neiman D."/>
            <person name="Pearson M."/>
            <person name="Roberts A."/>
            <person name="Saif S."/>
            <person name="Shea T."/>
            <person name="Shenoy N."/>
            <person name="Sisk P."/>
            <person name="Stolte C."/>
            <person name="Sykes S."/>
            <person name="Walk T."/>
            <person name="White J."/>
            <person name="Yandava C."/>
            <person name="Haas B."/>
            <person name="Nusbaum C."/>
            <person name="Birren B."/>
        </authorList>
    </citation>
    <scope>NUCLEOTIDE SEQUENCE</scope>
    <source>
        <strain evidence="2">ATCC 64411</strain>
    </source>
</reference>
<dbReference type="VEuPathDB" id="FungiDB:MAPG_07807"/>
<reference evidence="3" key="4">
    <citation type="journal article" date="2015" name="G3 (Bethesda)">
        <title>Genome sequences of three phytopathogenic species of the Magnaporthaceae family of fungi.</title>
        <authorList>
            <person name="Okagaki L.H."/>
            <person name="Nunes C.C."/>
            <person name="Sailsbery J."/>
            <person name="Clay B."/>
            <person name="Brown D."/>
            <person name="John T."/>
            <person name="Oh Y."/>
            <person name="Young N."/>
            <person name="Fitzgerald M."/>
            <person name="Haas B.J."/>
            <person name="Zeng Q."/>
            <person name="Young S."/>
            <person name="Adiconis X."/>
            <person name="Fan L."/>
            <person name="Levin J.Z."/>
            <person name="Mitchell T.K."/>
            <person name="Okubara P.A."/>
            <person name="Farman M.L."/>
            <person name="Kohn L.M."/>
            <person name="Birren B."/>
            <person name="Ma L.-J."/>
            <person name="Dean R.A."/>
        </authorList>
    </citation>
    <scope>NUCLEOTIDE SEQUENCE</scope>
    <source>
        <strain evidence="3">ATCC 64411 / 73-15</strain>
    </source>
</reference>
<reference evidence="2" key="3">
    <citation type="submission" date="2011-03" db="EMBL/GenBank/DDBJ databases">
        <title>Annotation of Magnaporthe poae ATCC 64411.</title>
        <authorList>
            <person name="Ma L.-J."/>
            <person name="Dead R."/>
            <person name="Young S.K."/>
            <person name="Zeng Q."/>
            <person name="Gargeya S."/>
            <person name="Fitzgerald M."/>
            <person name="Haas B."/>
            <person name="Abouelleil A."/>
            <person name="Alvarado L."/>
            <person name="Arachchi H.M."/>
            <person name="Berlin A."/>
            <person name="Brown A."/>
            <person name="Chapman S.B."/>
            <person name="Chen Z."/>
            <person name="Dunbar C."/>
            <person name="Freedman E."/>
            <person name="Gearin G."/>
            <person name="Gellesch M."/>
            <person name="Goldberg J."/>
            <person name="Griggs A."/>
            <person name="Gujja S."/>
            <person name="Heiman D."/>
            <person name="Howarth C."/>
            <person name="Larson L."/>
            <person name="Lui A."/>
            <person name="MacDonald P.J.P."/>
            <person name="Mehta T."/>
            <person name="Montmayeur A."/>
            <person name="Murphy C."/>
            <person name="Neiman D."/>
            <person name="Pearson M."/>
            <person name="Priest M."/>
            <person name="Roberts A."/>
            <person name="Saif S."/>
            <person name="Shea T."/>
            <person name="Shenoy N."/>
            <person name="Sisk P."/>
            <person name="Stolte C."/>
            <person name="Sykes S."/>
            <person name="Yandava C."/>
            <person name="Wortman J."/>
            <person name="Nusbaum C."/>
            <person name="Birren B."/>
        </authorList>
    </citation>
    <scope>NUCLEOTIDE SEQUENCE</scope>
    <source>
        <strain evidence="2">ATCC 64411</strain>
    </source>
</reference>
<evidence type="ECO:0000313" key="2">
    <source>
        <dbReference type="EMBL" id="KLU88824.1"/>
    </source>
</evidence>
<protein>
    <recommendedName>
        <fullName evidence="5">C2H2-type domain-containing protein</fullName>
    </recommendedName>
</protein>
<evidence type="ECO:0000313" key="4">
    <source>
        <dbReference type="Proteomes" id="UP000011715"/>
    </source>
</evidence>
<dbReference type="AlphaFoldDB" id="A0A0C4E5N3"/>
<dbReference type="PANTHER" id="PTHR38166:SF1">
    <property type="entry name" value="C2H2-TYPE DOMAIN-CONTAINING PROTEIN"/>
    <property type="match status" value="1"/>
</dbReference>
<gene>
    <name evidence="2" type="ORF">MAPG_07807</name>
</gene>
<feature type="region of interest" description="Disordered" evidence="1">
    <location>
        <begin position="223"/>
        <end position="275"/>
    </location>
</feature>
<dbReference type="EnsemblFungi" id="MAPG_07807T0">
    <property type="protein sequence ID" value="MAPG_07807T0"/>
    <property type="gene ID" value="MAPG_07807"/>
</dbReference>
<evidence type="ECO:0008006" key="5">
    <source>
        <dbReference type="Google" id="ProtNLM"/>
    </source>
</evidence>
<reference evidence="3" key="5">
    <citation type="submission" date="2015-06" db="UniProtKB">
        <authorList>
            <consortium name="EnsemblFungi"/>
        </authorList>
    </citation>
    <scope>IDENTIFICATION</scope>
    <source>
        <strain evidence="3">ATCC 64411</strain>
    </source>
</reference>
<dbReference type="eggNOG" id="ENOG502RNDX">
    <property type="taxonomic scope" value="Eukaryota"/>
</dbReference>
<evidence type="ECO:0000313" key="3">
    <source>
        <dbReference type="EnsemblFungi" id="MAPG_07807T0"/>
    </source>
</evidence>
<dbReference type="Proteomes" id="UP000011715">
    <property type="component" value="Unassembled WGS sequence"/>
</dbReference>
<proteinExistence type="predicted"/>
<sequence>MAMDAIANGQSGATGLERLLACPYFALNPLMYIVHFPECCRGGWNISKLKTDHLYEKHYELYCKRCKKPFKSKAKFDEHMELDARCGPPPWNRIDRFGPAQYKEISSRAQPKGGRAMSLEDKSKAKWNKIVKTLFPHVHERFYPQSPFFDQKITFFRFQYGGALAKIWADHSQQEWERVINALMSIMFPGSLPVGAQYPASSMVSGNPTSSLYGDGDTASTSFNMAPLLPGEEDEEEAGTPTARSPVFEHLGGRFGNDRVPSGTVDPILRSSGAPANDDITGILHSSWDMLPPFRTGDNAFGIFQQSAEFPSGEHRLIESSPDMAMAEDDDA</sequence>
<evidence type="ECO:0000256" key="1">
    <source>
        <dbReference type="SAM" id="MobiDB-lite"/>
    </source>
</evidence>
<dbReference type="OrthoDB" id="4744588at2759"/>
<organism evidence="3 4">
    <name type="scientific">Magnaporthiopsis poae (strain ATCC 64411 / 73-15)</name>
    <name type="common">Kentucky bluegrass fungus</name>
    <name type="synonym">Magnaporthe poae</name>
    <dbReference type="NCBI Taxonomy" id="644358"/>
    <lineage>
        <taxon>Eukaryota</taxon>
        <taxon>Fungi</taxon>
        <taxon>Dikarya</taxon>
        <taxon>Ascomycota</taxon>
        <taxon>Pezizomycotina</taxon>
        <taxon>Sordariomycetes</taxon>
        <taxon>Sordariomycetidae</taxon>
        <taxon>Magnaporthales</taxon>
        <taxon>Magnaporthaceae</taxon>
        <taxon>Magnaporthiopsis</taxon>
    </lineage>
</organism>
<reference evidence="4" key="2">
    <citation type="submission" date="2010-05" db="EMBL/GenBank/DDBJ databases">
        <title>The genome sequence of Magnaporthe poae strain ATCC 64411.</title>
        <authorList>
            <person name="Ma L.-J."/>
            <person name="Dead R."/>
            <person name="Young S."/>
            <person name="Zeng Q."/>
            <person name="Koehrsen M."/>
            <person name="Alvarado L."/>
            <person name="Berlin A."/>
            <person name="Chapman S.B."/>
            <person name="Chen Z."/>
            <person name="Freedman E."/>
            <person name="Gellesch M."/>
            <person name="Goldberg J."/>
            <person name="Griggs A."/>
            <person name="Gujja S."/>
            <person name="Heilman E.R."/>
            <person name="Heiman D."/>
            <person name="Hepburn T."/>
            <person name="Howarth C."/>
            <person name="Jen D."/>
            <person name="Larson L."/>
            <person name="Mehta T."/>
            <person name="Neiman D."/>
            <person name="Pearson M."/>
            <person name="Roberts A."/>
            <person name="Saif S."/>
            <person name="Shea T."/>
            <person name="Shenoy N."/>
            <person name="Sisk P."/>
            <person name="Stolte C."/>
            <person name="Sykes S."/>
            <person name="Walk T."/>
            <person name="White J."/>
            <person name="Yandava C."/>
            <person name="Haas B."/>
            <person name="Nusbaum C."/>
            <person name="Birren B."/>
        </authorList>
    </citation>
    <scope>NUCLEOTIDE SEQUENCE [LARGE SCALE GENOMIC DNA]</scope>
    <source>
        <strain evidence="4">ATCC 64411 / 73-15</strain>
    </source>
</reference>
<feature type="region of interest" description="Disordered" evidence="1">
    <location>
        <begin position="313"/>
        <end position="332"/>
    </location>
</feature>
<dbReference type="PANTHER" id="PTHR38166">
    <property type="entry name" value="C2H2-TYPE DOMAIN-CONTAINING PROTEIN-RELATED"/>
    <property type="match status" value="1"/>
</dbReference>
<accession>A0A0C4E5N3</accession>
<name>A0A0C4E5N3_MAGP6</name>